<feature type="compositionally biased region" description="Acidic residues" evidence="5">
    <location>
        <begin position="228"/>
        <end position="239"/>
    </location>
</feature>
<feature type="compositionally biased region" description="Basic residues" evidence="5">
    <location>
        <begin position="132"/>
        <end position="149"/>
    </location>
</feature>
<feature type="region of interest" description="Disordered" evidence="5">
    <location>
        <begin position="803"/>
        <end position="830"/>
    </location>
</feature>
<feature type="domain" description="Myb-like" evidence="6">
    <location>
        <begin position="70"/>
        <end position="122"/>
    </location>
</feature>
<evidence type="ECO:0008006" key="11">
    <source>
        <dbReference type="Google" id="ProtNLM"/>
    </source>
</evidence>
<feature type="region of interest" description="Disordered" evidence="5">
    <location>
        <begin position="132"/>
        <end position="239"/>
    </location>
</feature>
<evidence type="ECO:0000256" key="1">
    <source>
        <dbReference type="ARBA" id="ARBA00023015"/>
    </source>
</evidence>
<dbReference type="SMART" id="SM00717">
    <property type="entry name" value="SANT"/>
    <property type="match status" value="2"/>
</dbReference>
<evidence type="ECO:0000256" key="2">
    <source>
        <dbReference type="ARBA" id="ARBA00023125"/>
    </source>
</evidence>
<feature type="region of interest" description="Disordered" evidence="5">
    <location>
        <begin position="612"/>
        <end position="651"/>
    </location>
</feature>
<feature type="non-terminal residue" evidence="9">
    <location>
        <position position="1184"/>
    </location>
</feature>
<organism evidence="9 10">
    <name type="scientific">Ranitomeya imitator</name>
    <name type="common">mimic poison frog</name>
    <dbReference type="NCBI Taxonomy" id="111125"/>
    <lineage>
        <taxon>Eukaryota</taxon>
        <taxon>Metazoa</taxon>
        <taxon>Chordata</taxon>
        <taxon>Craniata</taxon>
        <taxon>Vertebrata</taxon>
        <taxon>Euteleostomi</taxon>
        <taxon>Amphibia</taxon>
        <taxon>Batrachia</taxon>
        <taxon>Anura</taxon>
        <taxon>Neobatrachia</taxon>
        <taxon>Hyloidea</taxon>
        <taxon>Dendrobatidae</taxon>
        <taxon>Dendrobatinae</taxon>
        <taxon>Ranitomeya</taxon>
    </lineage>
</organism>
<dbReference type="PROSITE" id="PS50090">
    <property type="entry name" value="MYB_LIKE"/>
    <property type="match status" value="2"/>
</dbReference>
<keyword evidence="2" id="KW-0238">DNA-binding</keyword>
<evidence type="ECO:0000313" key="9">
    <source>
        <dbReference type="EMBL" id="CAJ0936450.1"/>
    </source>
</evidence>
<dbReference type="PANTHER" id="PTHR46621">
    <property type="entry name" value="SNRNA-ACTIVATING PROTEIN COMPLEX SUBUNIT 4"/>
    <property type="match status" value="1"/>
</dbReference>
<dbReference type="EMBL" id="CAUEEQ010012325">
    <property type="protein sequence ID" value="CAJ0936450.1"/>
    <property type="molecule type" value="Genomic_DNA"/>
</dbReference>
<dbReference type="InterPro" id="IPR017930">
    <property type="entry name" value="Myb_dom"/>
</dbReference>
<feature type="domain" description="Myb-like" evidence="6">
    <location>
        <begin position="18"/>
        <end position="69"/>
    </location>
</feature>
<evidence type="ECO:0000259" key="8">
    <source>
        <dbReference type="PROSITE" id="PS51294"/>
    </source>
</evidence>
<accession>A0ABN9LB93</accession>
<dbReference type="InterPro" id="IPR001005">
    <property type="entry name" value="SANT/Myb"/>
</dbReference>
<feature type="domain" description="SANT" evidence="7">
    <location>
        <begin position="78"/>
        <end position="133"/>
    </location>
</feature>
<dbReference type="InterPro" id="IPR009057">
    <property type="entry name" value="Homeodomain-like_sf"/>
</dbReference>
<keyword evidence="10" id="KW-1185">Reference proteome</keyword>
<evidence type="ECO:0000256" key="5">
    <source>
        <dbReference type="SAM" id="MobiDB-lite"/>
    </source>
</evidence>
<feature type="region of interest" description="Disordered" evidence="5">
    <location>
        <begin position="490"/>
        <end position="516"/>
    </location>
</feature>
<feature type="compositionally biased region" description="Polar residues" evidence="5">
    <location>
        <begin position="152"/>
        <end position="162"/>
    </location>
</feature>
<dbReference type="InterPro" id="IPR017884">
    <property type="entry name" value="SANT_dom"/>
</dbReference>
<dbReference type="Pfam" id="PF00249">
    <property type="entry name" value="Myb_DNA-binding"/>
    <property type="match status" value="2"/>
</dbReference>
<keyword evidence="1" id="KW-0805">Transcription regulation</keyword>
<dbReference type="PANTHER" id="PTHR46621:SF1">
    <property type="entry name" value="SNRNA-ACTIVATING PROTEIN COMPLEX SUBUNIT 4"/>
    <property type="match status" value="1"/>
</dbReference>
<reference evidence="9" key="1">
    <citation type="submission" date="2023-07" db="EMBL/GenBank/DDBJ databases">
        <authorList>
            <person name="Stuckert A."/>
        </authorList>
    </citation>
    <scope>NUCLEOTIDE SEQUENCE</scope>
</reference>
<feature type="domain" description="SANT" evidence="7">
    <location>
        <begin position="26"/>
        <end position="73"/>
    </location>
</feature>
<dbReference type="InterPro" id="IPR036397">
    <property type="entry name" value="RNaseH_sf"/>
</dbReference>
<feature type="region of interest" description="Disordered" evidence="5">
    <location>
        <begin position="741"/>
        <end position="788"/>
    </location>
</feature>
<comment type="caution">
    <text evidence="9">The sequence shown here is derived from an EMBL/GenBank/DDBJ whole genome shotgun (WGS) entry which is preliminary data.</text>
</comment>
<dbReference type="CDD" id="cd00167">
    <property type="entry name" value="SANT"/>
    <property type="match status" value="2"/>
</dbReference>
<keyword evidence="4" id="KW-0539">Nucleus</keyword>
<name>A0ABN9LB93_9NEOB</name>
<feature type="compositionally biased region" description="Polar residues" evidence="5">
    <location>
        <begin position="612"/>
        <end position="636"/>
    </location>
</feature>
<dbReference type="Proteomes" id="UP001176940">
    <property type="component" value="Unassembled WGS sequence"/>
</dbReference>
<proteinExistence type="predicted"/>
<dbReference type="Gene3D" id="3.30.420.10">
    <property type="entry name" value="Ribonuclease H-like superfamily/Ribonuclease H"/>
    <property type="match status" value="1"/>
</dbReference>
<dbReference type="PROSITE" id="PS51293">
    <property type="entry name" value="SANT"/>
    <property type="match status" value="2"/>
</dbReference>
<feature type="domain" description="HTH myb-type" evidence="8">
    <location>
        <begin position="74"/>
        <end position="129"/>
    </location>
</feature>
<sequence>MEGRNSTQLYHRWSKCLDPSLKKGYWNREEDKLLLKAVEKYGAKDWYKIQLEVPGRSDSQCRERYVKALRKDVKKGHWSEEEKQKLLELIEKYGVGHWSKISKELHTQRTGAQCLSKWKNLTGYFKRLKLKRQQSNKRTAPRKRPRKKTQERLQSMIQQEKPQYTAPEQIPQIRTPKIKEEELSEEDFSDISSDTISSYISSSNSNTTSSSSNISSSGSSITTSSSSSEDDDDLDDMSDNEERRAATRFLELMPDLELWVPRKENQDLFPKKAAPCSATSSYFRIPRSTMRGKRGKYQFSTILKGIAYPPSTDTVTENPENILIEAKKSGHHILQISEDDIRRILRWNTILCQGKQAQQMKSEDDISENLPRRSKLRRKCPPVDRSLLITVTPWVGNVFLPIQVRYKSPWENQIYADVMTKKLSALTITSTPIFTLLIQFFQINTGGCLQMIRLRKESESQRLQNSKWTSQQPQAVTTCLKRIHAPCSNAQLSQPASREDKSNDGSGLQAKHPCPPRVFAPVSKPKTVFELLKEKRLKESKARRARAAAQKSVVVAPSILISSQIVVSQTPTPAGEPENPALPVASSTSQNSLLQTLPFVALPTCQGIPTSNIASDQLSPASSGQQGPDADQSVTPTHDAEATDKCNSTPSAACTVQPAPVLASPQLPIQQLCTQQLLSALNPLGNSATWILTPQGLIQIPVQALFPTATQAPRNQDPGSVKAVKPSTNEAFNIVPEVPTSTSCTVVHPPVPECTGSSPSENAEDEAVPGASPAPSPPNKSAQVTLTPPKKYPVVKIAKILSPNQTNEDTCNRENTEMPDPAQTPAQTSTSIPERNFVDLSLISLEDETSVKDWMKGKCSGETLKSTMAYLPPSACTLKTFSRILLQKTNLEERAFKLVPPDGAGERDMSKKQEILDDLVEQKLKNNPAYNLLKKRFLSAFTFTGLLAVFPAPNSEGTKPKVMSEVKDEDKIVEINMYNKNTDDCTGDESPGANAEFHLHEGEMMDPDNHYSPMTTEFDSEAGTLGMRLRSKKNKVKVLEWPSQSPDLNIIEPLWGDLKRTVHARQSRNLQELEAFCQEESAALPSKNIKNLIHNYHKRLQAVIDVTGGKTRPTFPGVITSGPSSLLYNNRPFVPWCMTSGPLARPRPPPPPPQCIAFGPPPCLLSLLTCDRAAGGAEITDTNL</sequence>
<dbReference type="Gene3D" id="1.10.10.60">
    <property type="entry name" value="Homeodomain-like"/>
    <property type="match status" value="2"/>
</dbReference>
<evidence type="ECO:0000313" key="10">
    <source>
        <dbReference type="Proteomes" id="UP001176940"/>
    </source>
</evidence>
<evidence type="ECO:0000256" key="3">
    <source>
        <dbReference type="ARBA" id="ARBA00023163"/>
    </source>
</evidence>
<feature type="domain" description="HTH myb-type" evidence="8">
    <location>
        <begin position="18"/>
        <end position="73"/>
    </location>
</feature>
<dbReference type="PROSITE" id="PS51294">
    <property type="entry name" value="HTH_MYB"/>
    <property type="match status" value="2"/>
</dbReference>
<gene>
    <name evidence="9" type="ORF">RIMI_LOCUS6740529</name>
</gene>
<evidence type="ECO:0000259" key="7">
    <source>
        <dbReference type="PROSITE" id="PS51293"/>
    </source>
</evidence>
<evidence type="ECO:0000259" key="6">
    <source>
        <dbReference type="PROSITE" id="PS50090"/>
    </source>
</evidence>
<evidence type="ECO:0000256" key="4">
    <source>
        <dbReference type="ARBA" id="ARBA00023242"/>
    </source>
</evidence>
<keyword evidence="3" id="KW-0804">Transcription</keyword>
<protein>
    <recommendedName>
        <fullName evidence="11">snRNA-activating protein complex subunit 4</fullName>
    </recommendedName>
</protein>
<feature type="compositionally biased region" description="Low complexity" evidence="5">
    <location>
        <begin position="190"/>
        <end position="227"/>
    </location>
</feature>
<dbReference type="InterPro" id="IPR051575">
    <property type="entry name" value="Myb-like_DNA-bd"/>
</dbReference>
<dbReference type="SUPFAM" id="SSF46689">
    <property type="entry name" value="Homeodomain-like"/>
    <property type="match status" value="2"/>
</dbReference>